<evidence type="ECO:0000256" key="2">
    <source>
        <dbReference type="ARBA" id="ARBA00008017"/>
    </source>
</evidence>
<dbReference type="GO" id="GO:0005886">
    <property type="term" value="C:plasma membrane"/>
    <property type="evidence" value="ECO:0007669"/>
    <property type="project" value="UniProtKB-SubCell"/>
</dbReference>
<feature type="domain" description="Mechanosensitive ion channel MscS" evidence="12">
    <location>
        <begin position="188"/>
        <end position="256"/>
    </location>
</feature>
<organism evidence="14 15">
    <name type="scientific">Sphingobium cloacae</name>
    <dbReference type="NCBI Taxonomy" id="120107"/>
    <lineage>
        <taxon>Bacteria</taxon>
        <taxon>Pseudomonadati</taxon>
        <taxon>Pseudomonadota</taxon>
        <taxon>Alphaproteobacteria</taxon>
        <taxon>Sphingomonadales</taxon>
        <taxon>Sphingomonadaceae</taxon>
        <taxon>Sphingobium</taxon>
    </lineage>
</organism>
<feature type="transmembrane region" description="Helical" evidence="11">
    <location>
        <begin position="169"/>
        <end position="186"/>
    </location>
</feature>
<evidence type="ECO:0000256" key="6">
    <source>
        <dbReference type="ARBA" id="ARBA00022989"/>
    </source>
</evidence>
<dbReference type="InterPro" id="IPR049278">
    <property type="entry name" value="MS_channel_C"/>
</dbReference>
<dbReference type="Gene3D" id="2.30.30.60">
    <property type="match status" value="1"/>
</dbReference>
<dbReference type="PANTHER" id="PTHR30414">
    <property type="entry name" value="MINICONDUCTANCE MECHANOSENSITIVE CHANNEL YBDG"/>
    <property type="match status" value="1"/>
</dbReference>
<keyword evidence="8 11" id="KW-0472">Membrane</keyword>
<dbReference type="SUPFAM" id="SSF50182">
    <property type="entry name" value="Sm-like ribonucleoproteins"/>
    <property type="match status" value="1"/>
</dbReference>
<dbReference type="FunFam" id="2.30.30.60:FF:000002">
    <property type="entry name" value="Mechanosensitive ion channel family protein"/>
    <property type="match status" value="1"/>
</dbReference>
<evidence type="ECO:0000259" key="13">
    <source>
        <dbReference type="Pfam" id="PF21082"/>
    </source>
</evidence>
<dbReference type="KEGG" id="sclo:SCLO_1025220"/>
<protein>
    <recommendedName>
        <fullName evidence="9">Mechanosensing system component YbdG</fullName>
    </recommendedName>
    <alternativeName>
        <fullName evidence="10">Mechanosensitive channel homolog YbdG</fullName>
    </alternativeName>
</protein>
<evidence type="ECO:0000256" key="11">
    <source>
        <dbReference type="SAM" id="Phobius"/>
    </source>
</evidence>
<evidence type="ECO:0000256" key="8">
    <source>
        <dbReference type="ARBA" id="ARBA00023136"/>
    </source>
</evidence>
<dbReference type="InterPro" id="IPR006685">
    <property type="entry name" value="MscS_channel_2nd"/>
</dbReference>
<evidence type="ECO:0000256" key="4">
    <source>
        <dbReference type="ARBA" id="ARBA00022519"/>
    </source>
</evidence>
<accession>A0A1E1F521</accession>
<evidence type="ECO:0000256" key="7">
    <source>
        <dbReference type="ARBA" id="ARBA00023016"/>
    </source>
</evidence>
<dbReference type="AlphaFoldDB" id="A0A1E1F521"/>
<name>A0A1E1F521_9SPHN</name>
<sequence length="422" mass="46626">MTRLPLANDNIARLMQGYAREPWMQSGIALLLLMLVAWVANWVAKRIVLRVLLRLLEHLPFQVEAGHIGAVVARLSNIVPALVIQSGIAAVPHLPADAMAFVRSLCTAFIILTIAIALSGFLTLLNDLYQRRPDAANKPIKGYVQLGKLLVYGAAAILIIAALMDQSPLLLLSGLGAMAAVLMLVFKDTILSLVASVQIGSNDMVRVGDWIEMPQFNADGDVIDIALHTVKIQNFDKTITTVPTHRLISESFRNWRGMSESGGRRIMRSLKMDQASVRFLDEGDVEHMERFALLRPYLDAKRREIALWNDKPEANGAVNGRRLTNIGTFRAYVLAYLESREDIARDKTLLVRQLAPGENGLPLEIYAFVTSTVWAEYEGVQADIFDHLIAILPEFGLRLFQRPAGADLTGLAGSRGMERAPV</sequence>
<evidence type="ECO:0000256" key="10">
    <source>
        <dbReference type="ARBA" id="ARBA00093659"/>
    </source>
</evidence>
<dbReference type="GO" id="GO:0071470">
    <property type="term" value="P:cellular response to osmotic stress"/>
    <property type="evidence" value="ECO:0007669"/>
    <property type="project" value="InterPro"/>
</dbReference>
<evidence type="ECO:0000259" key="12">
    <source>
        <dbReference type="Pfam" id="PF00924"/>
    </source>
</evidence>
<dbReference type="InterPro" id="IPR030192">
    <property type="entry name" value="YbdG"/>
</dbReference>
<keyword evidence="5 11" id="KW-0812">Transmembrane</keyword>
<dbReference type="Pfam" id="PF00924">
    <property type="entry name" value="MS_channel_2nd"/>
    <property type="match status" value="1"/>
</dbReference>
<evidence type="ECO:0000256" key="3">
    <source>
        <dbReference type="ARBA" id="ARBA00022475"/>
    </source>
</evidence>
<comment type="similarity">
    <text evidence="2">Belongs to the MscS (TC 1.A.23) family.</text>
</comment>
<dbReference type="Proteomes" id="UP000218272">
    <property type="component" value="Chromosome SCLO_1"/>
</dbReference>
<feature type="domain" description="Mechanosensitive ion channel MscS C-terminal" evidence="13">
    <location>
        <begin position="337"/>
        <end position="398"/>
    </location>
</feature>
<evidence type="ECO:0000256" key="1">
    <source>
        <dbReference type="ARBA" id="ARBA00004429"/>
    </source>
</evidence>
<dbReference type="Pfam" id="PF21082">
    <property type="entry name" value="MS_channel_3rd"/>
    <property type="match status" value="1"/>
</dbReference>
<keyword evidence="4" id="KW-0997">Cell inner membrane</keyword>
<evidence type="ECO:0000313" key="14">
    <source>
        <dbReference type="EMBL" id="BAV65562.1"/>
    </source>
</evidence>
<keyword evidence="3" id="KW-1003">Cell membrane</keyword>
<feature type="transmembrane region" description="Helical" evidence="11">
    <location>
        <begin position="100"/>
        <end position="125"/>
    </location>
</feature>
<gene>
    <name evidence="14" type="ORF">SCLO_1025220</name>
</gene>
<evidence type="ECO:0000313" key="15">
    <source>
        <dbReference type="Proteomes" id="UP000218272"/>
    </source>
</evidence>
<dbReference type="InterPro" id="IPR010920">
    <property type="entry name" value="LSM_dom_sf"/>
</dbReference>
<feature type="transmembrane region" description="Helical" evidence="11">
    <location>
        <begin position="23"/>
        <end position="44"/>
    </location>
</feature>
<dbReference type="PANTHER" id="PTHR30414:SF0">
    <property type="entry name" value="MINICONDUCTANCE MECHANOSENSITIVE CHANNEL YBDG"/>
    <property type="match status" value="1"/>
</dbReference>
<keyword evidence="7" id="KW-0346">Stress response</keyword>
<evidence type="ECO:0000256" key="9">
    <source>
        <dbReference type="ARBA" id="ARBA00093630"/>
    </source>
</evidence>
<dbReference type="GO" id="GO:0008381">
    <property type="term" value="F:mechanosensitive monoatomic ion channel activity"/>
    <property type="evidence" value="ECO:0007669"/>
    <property type="project" value="InterPro"/>
</dbReference>
<dbReference type="EMBL" id="AP017655">
    <property type="protein sequence ID" value="BAV65562.1"/>
    <property type="molecule type" value="Genomic_DNA"/>
</dbReference>
<reference evidence="14 15" key="1">
    <citation type="submission" date="2016-10" db="EMBL/GenBank/DDBJ databases">
        <title>Complete Genome Sequence of the Nonylphenol-Degrading Bacterium Sphingobium cloacae JCM 10874T.</title>
        <authorList>
            <person name="Ootsuka M."/>
            <person name="Nishizawa T."/>
            <person name="Ohta H."/>
        </authorList>
    </citation>
    <scope>NUCLEOTIDE SEQUENCE [LARGE SCALE GENOMIC DNA]</scope>
    <source>
        <strain evidence="14 15">JCM 10874</strain>
    </source>
</reference>
<evidence type="ECO:0000256" key="5">
    <source>
        <dbReference type="ARBA" id="ARBA00022692"/>
    </source>
</evidence>
<keyword evidence="15" id="KW-1185">Reference proteome</keyword>
<dbReference type="InterPro" id="IPR023408">
    <property type="entry name" value="MscS_beta-dom_sf"/>
</dbReference>
<proteinExistence type="inferred from homology"/>
<keyword evidence="6 11" id="KW-1133">Transmembrane helix</keyword>
<comment type="subcellular location">
    <subcellularLocation>
        <location evidence="1">Cell inner membrane</location>
        <topology evidence="1">Multi-pass membrane protein</topology>
    </subcellularLocation>
</comment>
<feature type="transmembrane region" description="Helical" evidence="11">
    <location>
        <begin position="146"/>
        <end position="163"/>
    </location>
</feature>